<accession>A0ABW7R3N6</accession>
<protein>
    <submittedName>
        <fullName evidence="2">Uncharacterized protein</fullName>
    </submittedName>
</protein>
<comment type="caution">
    <text evidence="2">The sequence shown here is derived from an EMBL/GenBank/DDBJ whole genome shotgun (WGS) entry which is preliminary data.</text>
</comment>
<organism evidence="2 3">
    <name type="scientific">Streptomyces longisporoflavus</name>
    <dbReference type="NCBI Taxonomy" id="28044"/>
    <lineage>
        <taxon>Bacteria</taxon>
        <taxon>Bacillati</taxon>
        <taxon>Actinomycetota</taxon>
        <taxon>Actinomycetes</taxon>
        <taxon>Kitasatosporales</taxon>
        <taxon>Streptomycetaceae</taxon>
        <taxon>Streptomyces</taxon>
    </lineage>
</organism>
<evidence type="ECO:0000256" key="1">
    <source>
        <dbReference type="SAM" id="MobiDB-lite"/>
    </source>
</evidence>
<dbReference type="RefSeq" id="WP_397718996.1">
    <property type="nucleotide sequence ID" value="NZ_JBIRGN010000016.1"/>
</dbReference>
<name>A0ABW7R3N6_9ACTN</name>
<feature type="region of interest" description="Disordered" evidence="1">
    <location>
        <begin position="98"/>
        <end position="117"/>
    </location>
</feature>
<gene>
    <name evidence="2" type="ORF">ACH4F9_43640</name>
</gene>
<evidence type="ECO:0000313" key="2">
    <source>
        <dbReference type="EMBL" id="MFH8551890.1"/>
    </source>
</evidence>
<proteinExistence type="predicted"/>
<dbReference type="EMBL" id="JBIRGQ010000016">
    <property type="protein sequence ID" value="MFH8551890.1"/>
    <property type="molecule type" value="Genomic_DNA"/>
</dbReference>
<keyword evidence="3" id="KW-1185">Reference proteome</keyword>
<dbReference type="Proteomes" id="UP001610818">
    <property type="component" value="Unassembled WGS sequence"/>
</dbReference>
<sequence length="117" mass="12524">MAGGVCRVLQIQLGAERVADAGDLLGRATLGWRSGMSEVEAWEAGRGVWKFNADRALSQDEVQIINTSGTVLAVAKITGISKHGDRYALEGELLLGDPRVGRPTPSPHLSRNPVTYI</sequence>
<reference evidence="2 3" key="1">
    <citation type="submission" date="2024-10" db="EMBL/GenBank/DDBJ databases">
        <title>The Natural Products Discovery Center: Release of the First 8490 Sequenced Strains for Exploring Actinobacteria Biosynthetic Diversity.</title>
        <authorList>
            <person name="Kalkreuter E."/>
            <person name="Kautsar S.A."/>
            <person name="Yang D."/>
            <person name="Bader C.D."/>
            <person name="Teijaro C.N."/>
            <person name="Fluegel L."/>
            <person name="Davis C.M."/>
            <person name="Simpson J.R."/>
            <person name="Lauterbach L."/>
            <person name="Steele A.D."/>
            <person name="Gui C."/>
            <person name="Meng S."/>
            <person name="Li G."/>
            <person name="Viehrig K."/>
            <person name="Ye F."/>
            <person name="Su P."/>
            <person name="Kiefer A.F."/>
            <person name="Nichols A."/>
            <person name="Cepeda A.J."/>
            <person name="Yan W."/>
            <person name="Fan B."/>
            <person name="Jiang Y."/>
            <person name="Adhikari A."/>
            <person name="Zheng C.-J."/>
            <person name="Schuster L."/>
            <person name="Cowan T.M."/>
            <person name="Smanski M.J."/>
            <person name="Chevrette M.G."/>
            <person name="De Carvalho L.P.S."/>
            <person name="Shen B."/>
        </authorList>
    </citation>
    <scope>NUCLEOTIDE SEQUENCE [LARGE SCALE GENOMIC DNA]</scope>
    <source>
        <strain evidence="2 3">NPDC017990</strain>
    </source>
</reference>
<feature type="compositionally biased region" description="Polar residues" evidence="1">
    <location>
        <begin position="107"/>
        <end position="117"/>
    </location>
</feature>
<evidence type="ECO:0000313" key="3">
    <source>
        <dbReference type="Proteomes" id="UP001610818"/>
    </source>
</evidence>